<dbReference type="Pfam" id="PF01625">
    <property type="entry name" value="PMSR"/>
    <property type="match status" value="1"/>
</dbReference>
<evidence type="ECO:0000256" key="2">
    <source>
        <dbReference type="ARBA" id="ARBA00047806"/>
    </source>
</evidence>
<dbReference type="SUPFAM" id="SSF55068">
    <property type="entry name" value="Peptide methionine sulfoxide reductase"/>
    <property type="match status" value="1"/>
</dbReference>
<feature type="active site" evidence="4">
    <location>
        <position position="80"/>
    </location>
</feature>
<evidence type="ECO:0000256" key="6">
    <source>
        <dbReference type="SAM" id="SignalP"/>
    </source>
</evidence>
<evidence type="ECO:0000256" key="3">
    <source>
        <dbReference type="ARBA" id="ARBA00048782"/>
    </source>
</evidence>
<gene>
    <name evidence="8" type="primary">msrA_1</name>
    <name evidence="4" type="synonym">msrA</name>
    <name evidence="8" type="ORF">GCM10023332_00340</name>
</gene>
<dbReference type="EC" id="1.8.4.11" evidence="4"/>
<dbReference type="InterPro" id="IPR036509">
    <property type="entry name" value="Met_Sox_Rdtase_MsrA_sf"/>
</dbReference>
<accession>A0ABP9DQM8</accession>
<dbReference type="PANTHER" id="PTHR43774:SF1">
    <property type="entry name" value="PEPTIDE METHIONINE SULFOXIDE REDUCTASE MSRA 2"/>
    <property type="match status" value="1"/>
</dbReference>
<proteinExistence type="inferred from homology"/>
<feature type="region of interest" description="Disordered" evidence="5">
    <location>
        <begin position="34"/>
        <end position="68"/>
    </location>
</feature>
<feature type="chain" id="PRO_5045676046" description="Peptide methionine sulfoxide reductase MsrA" evidence="6">
    <location>
        <begin position="32"/>
        <end position="243"/>
    </location>
</feature>
<comment type="catalytic activity">
    <reaction evidence="3 4">
        <text>[thioredoxin]-disulfide + L-methionine + H2O = L-methionine (S)-S-oxide + [thioredoxin]-dithiol</text>
        <dbReference type="Rhea" id="RHEA:19993"/>
        <dbReference type="Rhea" id="RHEA-COMP:10698"/>
        <dbReference type="Rhea" id="RHEA-COMP:10700"/>
        <dbReference type="ChEBI" id="CHEBI:15377"/>
        <dbReference type="ChEBI" id="CHEBI:29950"/>
        <dbReference type="ChEBI" id="CHEBI:50058"/>
        <dbReference type="ChEBI" id="CHEBI:57844"/>
        <dbReference type="ChEBI" id="CHEBI:58772"/>
        <dbReference type="EC" id="1.8.4.11"/>
    </reaction>
</comment>
<dbReference type="HAMAP" id="MF_01401">
    <property type="entry name" value="MsrA"/>
    <property type="match status" value="1"/>
</dbReference>
<feature type="signal peptide" evidence="6">
    <location>
        <begin position="1"/>
        <end position="31"/>
    </location>
</feature>
<comment type="similarity">
    <text evidence="4">Belongs to the MsrA Met sulfoxide reductase family.</text>
</comment>
<evidence type="ECO:0000259" key="7">
    <source>
        <dbReference type="Pfam" id="PF01625"/>
    </source>
</evidence>
<dbReference type="Proteomes" id="UP001501323">
    <property type="component" value="Unassembled WGS sequence"/>
</dbReference>
<evidence type="ECO:0000256" key="1">
    <source>
        <dbReference type="ARBA" id="ARBA00023002"/>
    </source>
</evidence>
<keyword evidence="9" id="KW-1185">Reference proteome</keyword>
<evidence type="ECO:0000256" key="4">
    <source>
        <dbReference type="HAMAP-Rule" id="MF_01401"/>
    </source>
</evidence>
<dbReference type="Gene3D" id="3.30.1060.10">
    <property type="entry name" value="Peptide methionine sulphoxide reductase MsrA"/>
    <property type="match status" value="1"/>
</dbReference>
<evidence type="ECO:0000313" key="9">
    <source>
        <dbReference type="Proteomes" id="UP001501323"/>
    </source>
</evidence>
<reference evidence="9" key="1">
    <citation type="journal article" date="2019" name="Int. J. Syst. Evol. Microbiol.">
        <title>The Global Catalogue of Microorganisms (GCM) 10K type strain sequencing project: providing services to taxonomists for standard genome sequencing and annotation.</title>
        <authorList>
            <consortium name="The Broad Institute Genomics Platform"/>
            <consortium name="The Broad Institute Genome Sequencing Center for Infectious Disease"/>
            <person name="Wu L."/>
            <person name="Ma J."/>
        </authorList>
    </citation>
    <scope>NUCLEOTIDE SEQUENCE [LARGE SCALE GENOMIC DNA]</scope>
    <source>
        <strain evidence="9">JCM 18392</strain>
    </source>
</reference>
<comment type="caution">
    <text evidence="8">The sequence shown here is derived from an EMBL/GenBank/DDBJ whole genome shotgun (WGS) entry which is preliminary data.</text>
</comment>
<evidence type="ECO:0000313" key="8">
    <source>
        <dbReference type="EMBL" id="GAA4853261.1"/>
    </source>
</evidence>
<keyword evidence="6" id="KW-0732">Signal</keyword>
<evidence type="ECO:0000256" key="5">
    <source>
        <dbReference type="SAM" id="MobiDB-lite"/>
    </source>
</evidence>
<dbReference type="PANTHER" id="PTHR43774">
    <property type="entry name" value="PEPTIDE METHIONINE SULFOXIDE REDUCTASE"/>
    <property type="match status" value="1"/>
</dbReference>
<sequence length="243" mass="26642">MIANPSTLSLRRAAAPAATALLMLAAMTACAQQPPPAQPAVREAAPRTVAVAQDTRPEPNPAQPAAAKSGEGVAIFAGGCFWCMEPPFDKLPGVISTTSGYTGGHTENPTYEQTTAGNTGHTEAVQVRYDPTKVDYQTLLDVFWRNIDPFAVDRQFCDAGSQYRSGIFPMDAGQRRLAEASKQKVAQRFEGQAIATEITDATAFWPAEKYHQDYYLKNPVRYKFYRFNCGRDARLDQIWGKQG</sequence>
<dbReference type="EMBL" id="BAABJY010000001">
    <property type="protein sequence ID" value="GAA4853261.1"/>
    <property type="molecule type" value="Genomic_DNA"/>
</dbReference>
<organism evidence="8 9">
    <name type="scientific">Luteimonas vadosa</name>
    <dbReference type="NCBI Taxonomy" id="1165507"/>
    <lineage>
        <taxon>Bacteria</taxon>
        <taxon>Pseudomonadati</taxon>
        <taxon>Pseudomonadota</taxon>
        <taxon>Gammaproteobacteria</taxon>
        <taxon>Lysobacterales</taxon>
        <taxon>Lysobacteraceae</taxon>
        <taxon>Luteimonas</taxon>
    </lineage>
</organism>
<dbReference type="InterPro" id="IPR002569">
    <property type="entry name" value="Met_Sox_Rdtase_MsrA_dom"/>
</dbReference>
<protein>
    <recommendedName>
        <fullName evidence="4">Peptide methionine sulfoxide reductase MsrA</fullName>
        <shortName evidence="4">Protein-methionine-S-oxide reductase</shortName>
        <ecNumber evidence="4">1.8.4.11</ecNumber>
    </recommendedName>
    <alternativeName>
        <fullName evidence="4">Peptide-methionine (S)-S-oxide reductase</fullName>
        <shortName evidence="4">Peptide Met(O) reductase</shortName>
    </alternativeName>
</protein>
<feature type="domain" description="Peptide methionine sulphoxide reductase MsrA" evidence="7">
    <location>
        <begin position="74"/>
        <end position="223"/>
    </location>
</feature>
<comment type="function">
    <text evidence="4">Has an important function as a repair enzyme for proteins that have been inactivated by oxidation. Catalyzes the reversible oxidation-reduction of methionine sulfoxide in proteins to methionine.</text>
</comment>
<keyword evidence="1 4" id="KW-0560">Oxidoreductase</keyword>
<dbReference type="NCBIfam" id="TIGR00401">
    <property type="entry name" value="msrA"/>
    <property type="match status" value="1"/>
</dbReference>
<comment type="catalytic activity">
    <reaction evidence="2 4">
        <text>L-methionyl-[protein] + [thioredoxin]-disulfide + H2O = L-methionyl-(S)-S-oxide-[protein] + [thioredoxin]-dithiol</text>
        <dbReference type="Rhea" id="RHEA:14217"/>
        <dbReference type="Rhea" id="RHEA-COMP:10698"/>
        <dbReference type="Rhea" id="RHEA-COMP:10700"/>
        <dbReference type="Rhea" id="RHEA-COMP:12313"/>
        <dbReference type="Rhea" id="RHEA-COMP:12315"/>
        <dbReference type="ChEBI" id="CHEBI:15377"/>
        <dbReference type="ChEBI" id="CHEBI:16044"/>
        <dbReference type="ChEBI" id="CHEBI:29950"/>
        <dbReference type="ChEBI" id="CHEBI:44120"/>
        <dbReference type="ChEBI" id="CHEBI:50058"/>
        <dbReference type="EC" id="1.8.4.11"/>
    </reaction>
</comment>
<name>A0ABP9DQM8_9GAMM</name>